<comment type="cofactor">
    <cofactor evidence="1">
        <name>pyridoxal 5'-phosphate</name>
        <dbReference type="ChEBI" id="CHEBI:597326"/>
    </cofactor>
</comment>
<proteinExistence type="inferred from homology"/>
<dbReference type="GO" id="GO:0004069">
    <property type="term" value="F:L-aspartate:2-oxoglutarate aminotransferase activity"/>
    <property type="evidence" value="ECO:0007669"/>
    <property type="project" value="UniProtKB-EC"/>
</dbReference>
<evidence type="ECO:0000259" key="6">
    <source>
        <dbReference type="Pfam" id="PF00155"/>
    </source>
</evidence>
<accession>A0A518EZN4</accession>
<protein>
    <submittedName>
        <fullName evidence="7">Aspartate aminotransferase</fullName>
        <ecNumber evidence="7">2.6.1.1</ecNumber>
    </submittedName>
</protein>
<dbReference type="InterPro" id="IPR015424">
    <property type="entry name" value="PyrdxlP-dep_Trfase"/>
</dbReference>
<dbReference type="Proteomes" id="UP000320390">
    <property type="component" value="Chromosome"/>
</dbReference>
<dbReference type="Pfam" id="PF00155">
    <property type="entry name" value="Aminotran_1_2"/>
    <property type="match status" value="1"/>
</dbReference>
<dbReference type="SUPFAM" id="SSF53383">
    <property type="entry name" value="PLP-dependent transferases"/>
    <property type="match status" value="1"/>
</dbReference>
<dbReference type="PANTHER" id="PTHR46383:SF1">
    <property type="entry name" value="ASPARTATE AMINOTRANSFERASE"/>
    <property type="match status" value="1"/>
</dbReference>
<dbReference type="EC" id="2.6.1.1" evidence="7"/>
<keyword evidence="5" id="KW-0663">Pyridoxal phosphate</keyword>
<dbReference type="AlphaFoldDB" id="A0A518EZN4"/>
<dbReference type="OrthoDB" id="231967at2"/>
<dbReference type="Gene3D" id="3.40.640.10">
    <property type="entry name" value="Type I PLP-dependent aspartate aminotransferase-like (Major domain)"/>
    <property type="match status" value="1"/>
</dbReference>
<feature type="domain" description="Aminotransferase class I/classII large" evidence="6">
    <location>
        <begin position="42"/>
        <end position="406"/>
    </location>
</feature>
<dbReference type="RefSeq" id="WP_145204119.1">
    <property type="nucleotide sequence ID" value="NZ_CP036434.1"/>
</dbReference>
<evidence type="ECO:0000256" key="1">
    <source>
        <dbReference type="ARBA" id="ARBA00001933"/>
    </source>
</evidence>
<dbReference type="InterPro" id="IPR015422">
    <property type="entry name" value="PyrdxlP-dep_Trfase_small"/>
</dbReference>
<comment type="similarity">
    <text evidence="2">Belongs to the class-I pyridoxal-phosphate-dependent aminotransferase family.</text>
</comment>
<dbReference type="PANTHER" id="PTHR46383">
    <property type="entry name" value="ASPARTATE AMINOTRANSFERASE"/>
    <property type="match status" value="1"/>
</dbReference>
<evidence type="ECO:0000256" key="5">
    <source>
        <dbReference type="ARBA" id="ARBA00022898"/>
    </source>
</evidence>
<dbReference type="CDD" id="cd00609">
    <property type="entry name" value="AAT_like"/>
    <property type="match status" value="1"/>
</dbReference>
<dbReference type="Gene3D" id="3.90.1150.10">
    <property type="entry name" value="Aspartate Aminotransferase, domain 1"/>
    <property type="match status" value="1"/>
</dbReference>
<keyword evidence="8" id="KW-1185">Reference proteome</keyword>
<dbReference type="InterPro" id="IPR004839">
    <property type="entry name" value="Aminotransferase_I/II_large"/>
</dbReference>
<dbReference type="GO" id="GO:0006520">
    <property type="term" value="P:amino acid metabolic process"/>
    <property type="evidence" value="ECO:0007669"/>
    <property type="project" value="InterPro"/>
</dbReference>
<evidence type="ECO:0000256" key="3">
    <source>
        <dbReference type="ARBA" id="ARBA00022576"/>
    </source>
</evidence>
<evidence type="ECO:0000256" key="4">
    <source>
        <dbReference type="ARBA" id="ARBA00022679"/>
    </source>
</evidence>
<keyword evidence="4 7" id="KW-0808">Transferase</keyword>
<dbReference type="InterPro" id="IPR050596">
    <property type="entry name" value="AspAT/PAT-like"/>
</dbReference>
<keyword evidence="3 7" id="KW-0032">Aminotransferase</keyword>
<evidence type="ECO:0000313" key="8">
    <source>
        <dbReference type="Proteomes" id="UP000320390"/>
    </source>
</evidence>
<evidence type="ECO:0000256" key="2">
    <source>
        <dbReference type="ARBA" id="ARBA00007441"/>
    </source>
</evidence>
<reference evidence="7 8" key="1">
    <citation type="submission" date="2019-02" db="EMBL/GenBank/DDBJ databases">
        <title>Deep-cultivation of Planctomycetes and their phenomic and genomic characterization uncovers novel biology.</title>
        <authorList>
            <person name="Wiegand S."/>
            <person name="Jogler M."/>
            <person name="Boedeker C."/>
            <person name="Pinto D."/>
            <person name="Vollmers J."/>
            <person name="Rivas-Marin E."/>
            <person name="Kohn T."/>
            <person name="Peeters S.H."/>
            <person name="Heuer A."/>
            <person name="Rast P."/>
            <person name="Oberbeckmann S."/>
            <person name="Bunk B."/>
            <person name="Jeske O."/>
            <person name="Meyerdierks A."/>
            <person name="Storesund J.E."/>
            <person name="Kallscheuer N."/>
            <person name="Luecker S."/>
            <person name="Lage O.M."/>
            <person name="Pohl T."/>
            <person name="Merkel B.J."/>
            <person name="Hornburger P."/>
            <person name="Mueller R.-W."/>
            <person name="Bruemmer F."/>
            <person name="Labrenz M."/>
            <person name="Spormann A.M."/>
            <person name="Op den Camp H."/>
            <person name="Overmann J."/>
            <person name="Amann R."/>
            <person name="Jetten M.S.M."/>
            <person name="Mascher T."/>
            <person name="Medema M.H."/>
            <person name="Devos D.P."/>
            <person name="Kaster A.-K."/>
            <person name="Ovreas L."/>
            <person name="Rohde M."/>
            <person name="Galperin M.Y."/>
            <person name="Jogler C."/>
        </authorList>
    </citation>
    <scope>NUCLEOTIDE SEQUENCE [LARGE SCALE GENOMIC DNA]</scope>
    <source>
        <strain evidence="7 8">Poly30</strain>
    </source>
</reference>
<dbReference type="EMBL" id="CP036434">
    <property type="protein sequence ID" value="QDV09555.1"/>
    <property type="molecule type" value="Genomic_DNA"/>
</dbReference>
<sequence length="428" mass="46569" precursor="true">MSISTPAPAATPLSNLAENLIGSEIIKIGGQLNARIAAGDKIANLTIGDFDPKVFPLPDAYLEEILTAYREGHTNYPQANGMEPLRAAVSRHLARKQGLDYSKDEVLIASGGRPLIYAAFRTVVDPTDKVVFPIPSWNNNHYSFLTSGEQVAVQTSPDNRFLPTAEDLRPHLAGASLLAVCSPLNPTGTSFTADQLAAICDLVLEENARRGDRKPLYLLYDQIYSALTLGDTVHVDPVSLRPEMRPYTIFIDGVSKAFAATGVRVGWAFGPEHIMKRMHSLLGHIGAWAPKPEQIATARLLQQEAVVDGIIAEHLGKIQERVGALHEGFLALKQEGFPVDAIQAEGALYLTVKIDLQGRPMADGTVLNDAEEVTLFLIREARLGIVPFYAFGGDRKAPWFRVSVGTLRMEAVPTIFEDLRAALSPFVA</sequence>
<dbReference type="InterPro" id="IPR015421">
    <property type="entry name" value="PyrdxlP-dep_Trfase_major"/>
</dbReference>
<organism evidence="7 8">
    <name type="scientific">Saltatorellus ferox</name>
    <dbReference type="NCBI Taxonomy" id="2528018"/>
    <lineage>
        <taxon>Bacteria</taxon>
        <taxon>Pseudomonadati</taxon>
        <taxon>Planctomycetota</taxon>
        <taxon>Planctomycetia</taxon>
        <taxon>Planctomycetia incertae sedis</taxon>
        <taxon>Saltatorellus</taxon>
    </lineage>
</organism>
<evidence type="ECO:0000313" key="7">
    <source>
        <dbReference type="EMBL" id="QDV09555.1"/>
    </source>
</evidence>
<gene>
    <name evidence="7" type="ORF">Poly30_51130</name>
</gene>
<dbReference type="GO" id="GO:0030170">
    <property type="term" value="F:pyridoxal phosphate binding"/>
    <property type="evidence" value="ECO:0007669"/>
    <property type="project" value="InterPro"/>
</dbReference>
<name>A0A518EZN4_9BACT</name>